<feature type="domain" description="PH" evidence="1">
    <location>
        <begin position="8"/>
        <end position="129"/>
    </location>
</feature>
<dbReference type="SUPFAM" id="SSF50729">
    <property type="entry name" value="PH domain-like"/>
    <property type="match status" value="1"/>
</dbReference>
<dbReference type="Proteomes" id="UP001190700">
    <property type="component" value="Unassembled WGS sequence"/>
</dbReference>
<keyword evidence="3" id="KW-1185">Reference proteome</keyword>
<comment type="caution">
    <text evidence="2">The sequence shown here is derived from an EMBL/GenBank/DDBJ whole genome shotgun (WGS) entry which is preliminary data.</text>
</comment>
<gene>
    <name evidence="2" type="ORF">CYMTET_19749</name>
</gene>
<sequence length="130" mass="14628">MSVPAEVSCRKEGYGIKSATQPSEAATIHKGRRWYSFKRRYFVLYEDSLKYFTDHTLKTEKGSILLTNGQALQAQVFEANSVEGGQVAHKQFGVTHLLEVVADSRIFVMGLLSEEEAYSWRRLLKVAAPA</sequence>
<dbReference type="PROSITE" id="PS50003">
    <property type="entry name" value="PH_DOMAIN"/>
    <property type="match status" value="1"/>
</dbReference>
<evidence type="ECO:0000313" key="2">
    <source>
        <dbReference type="EMBL" id="KAK3271928.1"/>
    </source>
</evidence>
<dbReference type="Pfam" id="PF00169">
    <property type="entry name" value="PH"/>
    <property type="match status" value="1"/>
</dbReference>
<protein>
    <recommendedName>
        <fullName evidence="1">PH domain-containing protein</fullName>
    </recommendedName>
</protein>
<dbReference type="EMBL" id="LGRX02009263">
    <property type="protein sequence ID" value="KAK3271928.1"/>
    <property type="molecule type" value="Genomic_DNA"/>
</dbReference>
<evidence type="ECO:0000313" key="3">
    <source>
        <dbReference type="Proteomes" id="UP001190700"/>
    </source>
</evidence>
<name>A0AAE0G5Z0_9CHLO</name>
<proteinExistence type="predicted"/>
<accession>A0AAE0G5Z0</accession>
<dbReference type="Gene3D" id="2.30.29.30">
    <property type="entry name" value="Pleckstrin-homology domain (PH domain)/Phosphotyrosine-binding domain (PTB)"/>
    <property type="match status" value="1"/>
</dbReference>
<dbReference type="InterPro" id="IPR001849">
    <property type="entry name" value="PH_domain"/>
</dbReference>
<dbReference type="AlphaFoldDB" id="A0AAE0G5Z0"/>
<dbReference type="InterPro" id="IPR011993">
    <property type="entry name" value="PH-like_dom_sf"/>
</dbReference>
<reference evidence="2 3" key="1">
    <citation type="journal article" date="2015" name="Genome Biol. Evol.">
        <title>Comparative Genomics of a Bacterivorous Green Alga Reveals Evolutionary Causalities and Consequences of Phago-Mixotrophic Mode of Nutrition.</title>
        <authorList>
            <person name="Burns J.A."/>
            <person name="Paasch A."/>
            <person name="Narechania A."/>
            <person name="Kim E."/>
        </authorList>
    </citation>
    <scope>NUCLEOTIDE SEQUENCE [LARGE SCALE GENOMIC DNA]</scope>
    <source>
        <strain evidence="2 3">PLY_AMNH</strain>
    </source>
</reference>
<organism evidence="2 3">
    <name type="scientific">Cymbomonas tetramitiformis</name>
    <dbReference type="NCBI Taxonomy" id="36881"/>
    <lineage>
        <taxon>Eukaryota</taxon>
        <taxon>Viridiplantae</taxon>
        <taxon>Chlorophyta</taxon>
        <taxon>Pyramimonadophyceae</taxon>
        <taxon>Pyramimonadales</taxon>
        <taxon>Pyramimonadaceae</taxon>
        <taxon>Cymbomonas</taxon>
    </lineage>
</organism>
<evidence type="ECO:0000259" key="1">
    <source>
        <dbReference type="PROSITE" id="PS50003"/>
    </source>
</evidence>